<reference evidence="1 2" key="1">
    <citation type="submission" date="2014-04" db="EMBL/GenBank/DDBJ databases">
        <authorList>
            <consortium name="DOE Joint Genome Institute"/>
            <person name="Kuo A."/>
            <person name="Gay G."/>
            <person name="Dore J."/>
            <person name="Kohler A."/>
            <person name="Nagy L.G."/>
            <person name="Floudas D."/>
            <person name="Copeland A."/>
            <person name="Barry K.W."/>
            <person name="Cichocki N."/>
            <person name="Veneault-Fourrey C."/>
            <person name="LaButti K."/>
            <person name="Lindquist E.A."/>
            <person name="Lipzen A."/>
            <person name="Lundell T."/>
            <person name="Morin E."/>
            <person name="Murat C."/>
            <person name="Sun H."/>
            <person name="Tunlid A."/>
            <person name="Henrissat B."/>
            <person name="Grigoriev I.V."/>
            <person name="Hibbett D.S."/>
            <person name="Martin F."/>
            <person name="Nordberg H.P."/>
            <person name="Cantor M.N."/>
            <person name="Hua S.X."/>
        </authorList>
    </citation>
    <scope>NUCLEOTIDE SEQUENCE [LARGE SCALE GENOMIC DNA]</scope>
    <source>
        <strain evidence="2">h7</strain>
    </source>
</reference>
<dbReference type="AlphaFoldDB" id="A0A0C3BJJ5"/>
<name>A0A0C3BJJ5_HEBCY</name>
<dbReference type="EMBL" id="KN831801">
    <property type="protein sequence ID" value="KIM36905.1"/>
    <property type="molecule type" value="Genomic_DNA"/>
</dbReference>
<dbReference type="OrthoDB" id="3359887at2759"/>
<dbReference type="Proteomes" id="UP000053424">
    <property type="component" value="Unassembled WGS sequence"/>
</dbReference>
<reference evidence="2" key="2">
    <citation type="submission" date="2015-01" db="EMBL/GenBank/DDBJ databases">
        <title>Evolutionary Origins and Diversification of the Mycorrhizal Mutualists.</title>
        <authorList>
            <consortium name="DOE Joint Genome Institute"/>
            <consortium name="Mycorrhizal Genomics Consortium"/>
            <person name="Kohler A."/>
            <person name="Kuo A."/>
            <person name="Nagy L.G."/>
            <person name="Floudas D."/>
            <person name="Copeland A."/>
            <person name="Barry K.W."/>
            <person name="Cichocki N."/>
            <person name="Veneault-Fourrey C."/>
            <person name="LaButti K."/>
            <person name="Lindquist E.A."/>
            <person name="Lipzen A."/>
            <person name="Lundell T."/>
            <person name="Morin E."/>
            <person name="Murat C."/>
            <person name="Riley R."/>
            <person name="Ohm R."/>
            <person name="Sun H."/>
            <person name="Tunlid A."/>
            <person name="Henrissat B."/>
            <person name="Grigoriev I.V."/>
            <person name="Hibbett D.S."/>
            <person name="Martin F."/>
        </authorList>
    </citation>
    <scope>NUCLEOTIDE SEQUENCE [LARGE SCALE GENOMIC DNA]</scope>
    <source>
        <strain evidence="2">h7</strain>
    </source>
</reference>
<protein>
    <submittedName>
        <fullName evidence="1">Uncharacterized protein</fullName>
    </submittedName>
</protein>
<dbReference type="HOGENOM" id="CLU_538562_0_0_1"/>
<gene>
    <name evidence="1" type="ORF">M413DRAFT_77629</name>
</gene>
<organism evidence="1 2">
    <name type="scientific">Hebeloma cylindrosporum</name>
    <dbReference type="NCBI Taxonomy" id="76867"/>
    <lineage>
        <taxon>Eukaryota</taxon>
        <taxon>Fungi</taxon>
        <taxon>Dikarya</taxon>
        <taxon>Basidiomycota</taxon>
        <taxon>Agaricomycotina</taxon>
        <taxon>Agaricomycetes</taxon>
        <taxon>Agaricomycetidae</taxon>
        <taxon>Agaricales</taxon>
        <taxon>Agaricineae</taxon>
        <taxon>Hymenogastraceae</taxon>
        <taxon>Hebeloma</taxon>
    </lineage>
</organism>
<proteinExistence type="predicted"/>
<dbReference type="STRING" id="686832.A0A0C3BJJ5"/>
<keyword evidence="2" id="KW-1185">Reference proteome</keyword>
<evidence type="ECO:0000313" key="2">
    <source>
        <dbReference type="Proteomes" id="UP000053424"/>
    </source>
</evidence>
<accession>A0A0C3BJJ5</accession>
<sequence>MAPPANALYNPSRPATYDPMDIPIRTQNVYWNIIERLEKAKTKKERSEIARSTGVSRLPLCAASVAFSHPAFFPLDPFHLFYENCMAFIWDIWTVLSKPGEIVHLIPEKAQELGKLIPLAMSTLPPAFCGPIRDPYLKRQSQYKVYEWMGLLHWYIVPIGIELGIQTSVLKNFSRFVEVVEFAMTILPRSDADLKILHHKTAQFLVEYERLYIGQDPEKILRARLCIFQLIHVPLHIQWNGSIRIGSQATVERSIGEMGHKIRSKKAPFANLTNLIYERELVKILSLYYPTVDPTSSQTSESDIPAKPRFMQSHSMTQKSRGSPTYTEPITQEIGAIARWLKIDVLTDKISVRRWGKLKLLNGNAVNTSNPPNAFNIAFGEALAFYQVTTPTSSHGLVVYRPLQKLEVVLNFPRGNWDTTNISVTDITNILNIVGIWDAPTSGKTYILRKHPGLAMLSVEESGIDMSGEDSRANEDEDSGDM</sequence>
<evidence type="ECO:0000313" key="1">
    <source>
        <dbReference type="EMBL" id="KIM36905.1"/>
    </source>
</evidence>